<gene>
    <name evidence="1" type="ORF">F0P96_18075</name>
</gene>
<organism evidence="1 2">
    <name type="scientific">Hymenobacter busanensis</name>
    <dbReference type="NCBI Taxonomy" id="2607656"/>
    <lineage>
        <taxon>Bacteria</taxon>
        <taxon>Pseudomonadati</taxon>
        <taxon>Bacteroidota</taxon>
        <taxon>Cytophagia</taxon>
        <taxon>Cytophagales</taxon>
        <taxon>Hymenobacteraceae</taxon>
        <taxon>Hymenobacter</taxon>
    </lineage>
</organism>
<evidence type="ECO:0000313" key="2">
    <source>
        <dbReference type="Proteomes" id="UP000326380"/>
    </source>
</evidence>
<accession>A0A7L4ZRP5</accession>
<dbReference type="RefSeq" id="WP_151080374.1">
    <property type="nucleotide sequence ID" value="NZ_CP047647.1"/>
</dbReference>
<name>A0A7L4ZRP5_9BACT</name>
<evidence type="ECO:0000313" key="1">
    <source>
        <dbReference type="EMBL" id="KAA9327144.1"/>
    </source>
</evidence>
<proteinExistence type="predicted"/>
<dbReference type="Proteomes" id="UP000326380">
    <property type="component" value="Unassembled WGS sequence"/>
</dbReference>
<protein>
    <submittedName>
        <fullName evidence="1">Uncharacterized protein</fullName>
    </submittedName>
</protein>
<sequence length="819" mass="88319">MSESLSAPVAPTAAGALVGTTASAATYDFVQIAPEQDLIVARMHVKASEVNKLLRERDPRGLARDSFLYVCADTFVLDDQFFDAPMITIVARVVEAGSFPFVMPEDNALHMAGLQILTQEIRGGLTVAASSNREWTVPTTFNAAQVPQVIVCAADATLFKHEVSAAAAQVAEVARNPHVWNILKAEFAAASEWLDVPAQRAAGLAALHWVALCTRALAAEPGPLAAEASQLNYQAAALLLLASGAGTARYVPVWSEEYLKTRINQLLAVLQGYENKIQGLEIRTDVQQAVESVAQALRDVAGADERALATSAQLNEQETAATWKQYHELLWTYETQTHAVRLAFLVFKGGLDHAATLKTLGAVLQIVNLAGQMAGAYFGAGVPDPKAAQAAAGAAKSEAAQVVITAQSLEKMVLDAIKKELLERVMKLKASLEKMAKIAAAAAEAGKKAVQIANAQKMEARSTVALPDLADMATLDPELDWNLFITQAELALRESINGNGETNPPVSGAKEYYLSLYALAEYGKALSRKTVALARLQARALEIEAQRAASRFALERWERLRAEAKTAEEQLSLGKSLLQEAALNTKRSLLVMAEGYRAAYAYNNLTDPPMRLRLSMDYNALNQEFTSIKQDIAQFFAAPRLAQEVDTGYFELPVVRASSAQPAPAGHAVLTLPAAAGAKPLLSWSMPLDQPPFRAWLSPGQYSAYFIEEAWFYLDGALPNADGLIGLRVATTGNYQNGYGGQPSAQFSAQGLGLNFGYAPAQGRDAAPFTHWRPAGRSKDNYMRPSPFATWLATIEQAGDLSGLHTLRIKLKLLRQDLA</sequence>
<comment type="caution">
    <text evidence="1">The sequence shown here is derived from an EMBL/GenBank/DDBJ whole genome shotgun (WGS) entry which is preliminary data.</text>
</comment>
<keyword evidence="2" id="KW-1185">Reference proteome</keyword>
<dbReference type="AlphaFoldDB" id="A0A7L4ZRP5"/>
<reference evidence="1 2" key="1">
    <citation type="submission" date="2019-09" db="EMBL/GenBank/DDBJ databases">
        <title>Genome sequence of Hymenobacter sp. M3.</title>
        <authorList>
            <person name="Srinivasan S."/>
        </authorList>
    </citation>
    <scope>NUCLEOTIDE SEQUENCE [LARGE SCALE GENOMIC DNA]</scope>
    <source>
        <strain evidence="1 2">M3</strain>
    </source>
</reference>
<dbReference type="EMBL" id="VTWU01000007">
    <property type="protein sequence ID" value="KAA9327144.1"/>
    <property type="molecule type" value="Genomic_DNA"/>
</dbReference>